<sequence length="206" mass="22911">MLCDTKITYINRSLNKDMPKIFIFSANELPSFNALQNGIAWKVIESIGQDSMSTFTYPVKTEIFATWEQGINQTKSLTCLPGKRYTVTEKNSGIVLIENGNAVKGDEIELTNEIKVQNGVSAYLSKNDKVLISKKIVAYGQKATFKLKPKLYWGIASEIQTSHAISSAVLDSDSFFEQNLENVSAAKVVLTGNAKEGYSFFIEEQE</sequence>
<evidence type="ECO:0008006" key="3">
    <source>
        <dbReference type="Google" id="ProtNLM"/>
    </source>
</evidence>
<dbReference type="RefSeq" id="WP_220111621.1">
    <property type="nucleotide sequence ID" value="NZ_JAHZST010000024.1"/>
</dbReference>
<gene>
    <name evidence="1" type="ORF">K0625_22105</name>
</gene>
<proteinExistence type="predicted"/>
<dbReference type="Proteomes" id="UP001195963">
    <property type="component" value="Unassembled WGS sequence"/>
</dbReference>
<name>A0ABS7E9I2_9GAMM</name>
<dbReference type="EMBL" id="JAHZST010000024">
    <property type="protein sequence ID" value="MBW8186321.1"/>
    <property type="molecule type" value="Genomic_DNA"/>
</dbReference>
<accession>A0ABS7E9I2</accession>
<protein>
    <recommendedName>
        <fullName evidence="3">HutD family protein</fullName>
    </recommendedName>
</protein>
<evidence type="ECO:0000313" key="2">
    <source>
        <dbReference type="Proteomes" id="UP001195963"/>
    </source>
</evidence>
<evidence type="ECO:0000313" key="1">
    <source>
        <dbReference type="EMBL" id="MBW8186321.1"/>
    </source>
</evidence>
<keyword evidence="2" id="KW-1185">Reference proteome</keyword>
<comment type="caution">
    <text evidence="1">The sequence shown here is derived from an EMBL/GenBank/DDBJ whole genome shotgun (WGS) entry which is preliminary data.</text>
</comment>
<organism evidence="1 2">
    <name type="scientific">Shewanella nanhaiensis</name>
    <dbReference type="NCBI Taxonomy" id="2864872"/>
    <lineage>
        <taxon>Bacteria</taxon>
        <taxon>Pseudomonadati</taxon>
        <taxon>Pseudomonadota</taxon>
        <taxon>Gammaproteobacteria</taxon>
        <taxon>Alteromonadales</taxon>
        <taxon>Shewanellaceae</taxon>
        <taxon>Shewanella</taxon>
    </lineage>
</organism>
<reference evidence="1 2" key="1">
    <citation type="submission" date="2021-07" db="EMBL/GenBank/DDBJ databases">
        <title>Shewanella sp. nov, isolated from SCS.</title>
        <authorList>
            <person name="Cao W.R."/>
        </authorList>
    </citation>
    <scope>NUCLEOTIDE SEQUENCE [LARGE SCALE GENOMIC DNA]</scope>
    <source>
        <strain evidence="1 2">NR704-98</strain>
    </source>
</reference>